<feature type="transmembrane region" description="Helical" evidence="7">
    <location>
        <begin position="213"/>
        <end position="237"/>
    </location>
</feature>
<feature type="compositionally biased region" description="Low complexity" evidence="6">
    <location>
        <begin position="18"/>
        <end position="27"/>
    </location>
</feature>
<evidence type="ECO:0000256" key="4">
    <source>
        <dbReference type="ARBA" id="ARBA00022989"/>
    </source>
</evidence>
<feature type="transmembrane region" description="Helical" evidence="7">
    <location>
        <begin position="469"/>
        <end position="489"/>
    </location>
</feature>
<sequence length="617" mass="67109">MVIDFSFKPTSVRKGAHAIAASASKEASTNRTMRTSQRENGSLEDDDFPVRATGLPLIDEDEQAERAKEPPVTWRSLPRKDQLLILTLARLSEPLTQTSLQSYMFYQLKSFNPSLPDSTISYQAGILQGAFSATQFITAIFWGRVADSEWGGRKRVILIGLLGTTIAALGFGFSHSFTTAVIFRSLGGALNGNVGVMRTMISEIIREKRFQSRAFLLLPMTFNVGVIIGPLLGGILADPVGTYPWLFGPGSWLGGEDGVGWMRRWPYALPNLVSAAFLFSAACAIYFGMEETLGALRDKPDYGLRIGCWIRHRICFGRSKKDYDPIPTESTTIARDGRPGAQIQPTSYGTTSENQASKPAPAQKLPFRRIFTRNVVLTFFSHATLAWHIGTFNNLWFVFLSTSRFNPKHPVPPSHHSQTLPFNFTGGLGLPPARIGMALAILGCIGLALQLIVYPPLSTRLGTVRCYRIFLLLFPVAYIIIPFLSLIPSKTPPPQPASGPLVWIAITGALVFVVGGRTFALPSSTILINNCCPHPSVLGTIHGIGQSVSSGTRTLGPMIGGWVFGLGLRIGVVGLAWWMLACIALAGAFLATLVREGSGHEILLPGEKEEDVHSGPR</sequence>
<organism evidence="9 10">
    <name type="scientific">Phyllosticta paracitricarpa</name>
    <dbReference type="NCBI Taxonomy" id="2016321"/>
    <lineage>
        <taxon>Eukaryota</taxon>
        <taxon>Fungi</taxon>
        <taxon>Dikarya</taxon>
        <taxon>Ascomycota</taxon>
        <taxon>Pezizomycotina</taxon>
        <taxon>Dothideomycetes</taxon>
        <taxon>Dothideomycetes incertae sedis</taxon>
        <taxon>Botryosphaeriales</taxon>
        <taxon>Phyllostictaceae</taxon>
        <taxon>Phyllosticta</taxon>
    </lineage>
</organism>
<evidence type="ECO:0000256" key="5">
    <source>
        <dbReference type="ARBA" id="ARBA00023136"/>
    </source>
</evidence>
<evidence type="ECO:0000259" key="8">
    <source>
        <dbReference type="PROSITE" id="PS50850"/>
    </source>
</evidence>
<dbReference type="InterPro" id="IPR020846">
    <property type="entry name" value="MFS_dom"/>
</dbReference>
<gene>
    <name evidence="9" type="ORF">JOL62DRAFT_596349</name>
</gene>
<dbReference type="InterPro" id="IPR011701">
    <property type="entry name" value="MFS"/>
</dbReference>
<evidence type="ECO:0000256" key="7">
    <source>
        <dbReference type="SAM" id="Phobius"/>
    </source>
</evidence>
<keyword evidence="3 7" id="KW-0812">Transmembrane</keyword>
<evidence type="ECO:0000313" key="9">
    <source>
        <dbReference type="EMBL" id="KAK7613535.1"/>
    </source>
</evidence>
<feature type="compositionally biased region" description="Polar residues" evidence="6">
    <location>
        <begin position="343"/>
        <end position="357"/>
    </location>
</feature>
<comment type="subcellular location">
    <subcellularLocation>
        <location evidence="1">Membrane</location>
        <topology evidence="1">Multi-pass membrane protein</topology>
    </subcellularLocation>
</comment>
<accession>A0ABR1NEC5</accession>
<feature type="transmembrane region" description="Helical" evidence="7">
    <location>
        <begin position="120"/>
        <end position="143"/>
    </location>
</feature>
<evidence type="ECO:0000256" key="2">
    <source>
        <dbReference type="ARBA" id="ARBA00022448"/>
    </source>
</evidence>
<keyword evidence="2" id="KW-0813">Transport</keyword>
<feature type="domain" description="Major facilitator superfamily (MFS) profile" evidence="8">
    <location>
        <begin position="82"/>
        <end position="599"/>
    </location>
</feature>
<feature type="transmembrane region" description="Helical" evidence="7">
    <location>
        <begin position="267"/>
        <end position="289"/>
    </location>
</feature>
<dbReference type="Proteomes" id="UP001367316">
    <property type="component" value="Unassembled WGS sequence"/>
</dbReference>
<dbReference type="PANTHER" id="PTHR23504">
    <property type="entry name" value="MAJOR FACILITATOR SUPERFAMILY DOMAIN-CONTAINING PROTEIN 10"/>
    <property type="match status" value="1"/>
</dbReference>
<feature type="region of interest" description="Disordered" evidence="6">
    <location>
        <begin position="326"/>
        <end position="361"/>
    </location>
</feature>
<feature type="compositionally biased region" description="Polar residues" evidence="6">
    <location>
        <begin position="29"/>
        <end position="40"/>
    </location>
</feature>
<keyword evidence="4 7" id="KW-1133">Transmembrane helix</keyword>
<feature type="transmembrane region" description="Helical" evidence="7">
    <location>
        <begin position="181"/>
        <end position="201"/>
    </location>
</feature>
<dbReference type="Pfam" id="PF07690">
    <property type="entry name" value="MFS_1"/>
    <property type="match status" value="1"/>
</dbReference>
<evidence type="ECO:0000256" key="6">
    <source>
        <dbReference type="SAM" id="MobiDB-lite"/>
    </source>
</evidence>
<feature type="transmembrane region" description="Helical" evidence="7">
    <location>
        <begin position="375"/>
        <end position="399"/>
    </location>
</feature>
<dbReference type="PROSITE" id="PS50850">
    <property type="entry name" value="MFS"/>
    <property type="match status" value="1"/>
</dbReference>
<dbReference type="Gene3D" id="1.20.1250.20">
    <property type="entry name" value="MFS general substrate transporter like domains"/>
    <property type="match status" value="1"/>
</dbReference>
<name>A0ABR1NEC5_9PEZI</name>
<dbReference type="PANTHER" id="PTHR23504:SF6">
    <property type="entry name" value="MULTIDRUG TRANSPORTER, PUTATIVE (AFU_ORTHOLOGUE AFUA_4G08740)-RELATED"/>
    <property type="match status" value="1"/>
</dbReference>
<keyword evidence="10" id="KW-1185">Reference proteome</keyword>
<evidence type="ECO:0000256" key="1">
    <source>
        <dbReference type="ARBA" id="ARBA00004141"/>
    </source>
</evidence>
<feature type="transmembrane region" description="Helical" evidence="7">
    <location>
        <begin position="575"/>
        <end position="594"/>
    </location>
</feature>
<evidence type="ECO:0000256" key="3">
    <source>
        <dbReference type="ARBA" id="ARBA00022692"/>
    </source>
</evidence>
<feature type="transmembrane region" description="Helical" evidence="7">
    <location>
        <begin position="435"/>
        <end position="457"/>
    </location>
</feature>
<evidence type="ECO:0000313" key="10">
    <source>
        <dbReference type="Proteomes" id="UP001367316"/>
    </source>
</evidence>
<protein>
    <submittedName>
        <fullName evidence="9">MFS transporter</fullName>
    </submittedName>
</protein>
<reference evidence="9 10" key="1">
    <citation type="submission" date="2024-04" db="EMBL/GenBank/DDBJ databases">
        <title>Phyllosticta paracitricarpa is synonymous to the EU quarantine fungus P. citricarpa based on phylogenomic analyses.</title>
        <authorList>
            <consortium name="Lawrence Berkeley National Laboratory"/>
            <person name="Van ingen-buijs V.A."/>
            <person name="Van westerhoven A.C."/>
            <person name="Haridas S."/>
            <person name="Skiadas P."/>
            <person name="Martin F."/>
            <person name="Groenewald J.Z."/>
            <person name="Crous P.W."/>
            <person name="Seidl M.F."/>
        </authorList>
    </citation>
    <scope>NUCLEOTIDE SEQUENCE [LARGE SCALE GENOMIC DNA]</scope>
    <source>
        <strain evidence="9 10">CBS 141358</strain>
    </source>
</reference>
<comment type="caution">
    <text evidence="9">The sequence shown here is derived from an EMBL/GenBank/DDBJ whole genome shotgun (WGS) entry which is preliminary data.</text>
</comment>
<proteinExistence type="predicted"/>
<dbReference type="EMBL" id="JBBPBF010000006">
    <property type="protein sequence ID" value="KAK7613535.1"/>
    <property type="molecule type" value="Genomic_DNA"/>
</dbReference>
<feature type="transmembrane region" description="Helical" evidence="7">
    <location>
        <begin position="155"/>
        <end position="175"/>
    </location>
</feature>
<feature type="region of interest" description="Disordered" evidence="6">
    <location>
        <begin position="18"/>
        <end position="50"/>
    </location>
</feature>
<feature type="transmembrane region" description="Helical" evidence="7">
    <location>
        <begin position="501"/>
        <end position="520"/>
    </location>
</feature>
<dbReference type="InterPro" id="IPR036259">
    <property type="entry name" value="MFS_trans_sf"/>
</dbReference>
<keyword evidence="5 7" id="KW-0472">Membrane</keyword>
<dbReference type="SUPFAM" id="SSF103473">
    <property type="entry name" value="MFS general substrate transporter"/>
    <property type="match status" value="1"/>
</dbReference>